<dbReference type="Gene3D" id="3.30.70.330">
    <property type="match status" value="1"/>
</dbReference>
<dbReference type="InterPro" id="IPR035979">
    <property type="entry name" value="RBD_domain_sf"/>
</dbReference>
<feature type="region of interest" description="Disordered" evidence="1">
    <location>
        <begin position="152"/>
        <end position="180"/>
    </location>
</feature>
<name>A0ABP0K278_9DINO</name>
<dbReference type="InterPro" id="IPR012677">
    <property type="entry name" value="Nucleotide-bd_a/b_plait_sf"/>
</dbReference>
<proteinExistence type="predicted"/>
<reference evidence="3 4" key="1">
    <citation type="submission" date="2024-02" db="EMBL/GenBank/DDBJ databases">
        <authorList>
            <person name="Chen Y."/>
            <person name="Shah S."/>
            <person name="Dougan E. K."/>
            <person name="Thang M."/>
            <person name="Chan C."/>
        </authorList>
    </citation>
    <scope>NUCLEOTIDE SEQUENCE [LARGE SCALE GENOMIC DNA]</scope>
</reference>
<dbReference type="EMBL" id="CAXAMN010007225">
    <property type="protein sequence ID" value="CAK9020881.1"/>
    <property type="molecule type" value="Genomic_DNA"/>
</dbReference>
<dbReference type="InterPro" id="IPR007201">
    <property type="entry name" value="Mei2-like_Rrm_C"/>
</dbReference>
<evidence type="ECO:0000313" key="3">
    <source>
        <dbReference type="EMBL" id="CAK9020881.1"/>
    </source>
</evidence>
<keyword evidence="4" id="KW-1185">Reference proteome</keyword>
<protein>
    <recommendedName>
        <fullName evidence="2">Mei2-like C-terminal RNA recognition motif domain-containing protein</fullName>
    </recommendedName>
</protein>
<accession>A0ABP0K278</accession>
<feature type="compositionally biased region" description="Polar residues" evidence="1">
    <location>
        <begin position="152"/>
        <end position="175"/>
    </location>
</feature>
<evidence type="ECO:0000313" key="4">
    <source>
        <dbReference type="Proteomes" id="UP001642484"/>
    </source>
</evidence>
<comment type="caution">
    <text evidence="3">The sequence shown here is derived from an EMBL/GenBank/DDBJ whole genome shotgun (WGS) entry which is preliminary data.</text>
</comment>
<dbReference type="Proteomes" id="UP001642484">
    <property type="component" value="Unassembled WGS sequence"/>
</dbReference>
<evidence type="ECO:0000259" key="2">
    <source>
        <dbReference type="Pfam" id="PF04059"/>
    </source>
</evidence>
<dbReference type="Pfam" id="PF04059">
    <property type="entry name" value="RRM_2"/>
    <property type="match status" value="1"/>
</dbReference>
<sequence>MEARRSSKFAEVPHSETTVVLTGLPKTLNAEIMLGILDKSFAGRYDYFYLPMDVERVESRGLAYINFRSHADAVRCCRDFNGFSRWPGTQHDRRCRGQWSSIQGLEANIEKQQQADWVSCNVPEDCKPMVFDEEGIRLPTWEVFVSLDNKASGSSSNDKGWTNEWYGSSSSQPSDRNTHEGWSEWSKTEWNYGWSKEDSWKDKTWKSAWSKEKSAWSRDETWTSAWSKEKSAWSRDETWTSAWSKEKSAWSKKDRWDTGMRGFQEVSQLEQCEVTKVPQVSPSEQVSLVELFEGLRLVDPLRLDSVDATRAAPAVWSESESSCVACGAKYACPACRAGFAKWSACQHHIVNSECVKVIELDKVDLQEVCKQAIHRTEKEVDRGQAIQTHQESIVEEERRFQ</sequence>
<organism evidence="3 4">
    <name type="scientific">Durusdinium trenchii</name>
    <dbReference type="NCBI Taxonomy" id="1381693"/>
    <lineage>
        <taxon>Eukaryota</taxon>
        <taxon>Sar</taxon>
        <taxon>Alveolata</taxon>
        <taxon>Dinophyceae</taxon>
        <taxon>Suessiales</taxon>
        <taxon>Symbiodiniaceae</taxon>
        <taxon>Durusdinium</taxon>
    </lineage>
</organism>
<dbReference type="SUPFAM" id="SSF54928">
    <property type="entry name" value="RNA-binding domain, RBD"/>
    <property type="match status" value="1"/>
</dbReference>
<feature type="domain" description="Mei2-like C-terminal RNA recognition motif" evidence="2">
    <location>
        <begin position="17"/>
        <end position="112"/>
    </location>
</feature>
<gene>
    <name evidence="3" type="ORF">CCMP2556_LOCUS14231</name>
</gene>
<evidence type="ECO:0000256" key="1">
    <source>
        <dbReference type="SAM" id="MobiDB-lite"/>
    </source>
</evidence>